<reference evidence="4" key="2">
    <citation type="submission" date="2006-05" db="EMBL/GenBank/DDBJ databases">
        <title>Sequencing of the draft genome and assembly of Desulfuromonas acetoxidans DSM 684.</title>
        <authorList>
            <consortium name="US DOE Joint Genome Institute (JGI-PGF)"/>
            <person name="Copeland A."/>
            <person name="Lucas S."/>
            <person name="Lapidus A."/>
            <person name="Barry K."/>
            <person name="Detter J.C."/>
            <person name="Glavina del Rio T."/>
            <person name="Hammon N."/>
            <person name="Israni S."/>
            <person name="Dalin E."/>
            <person name="Tice H."/>
            <person name="Bruce D."/>
            <person name="Pitluck S."/>
            <person name="Richardson P."/>
        </authorList>
    </citation>
    <scope>NUCLEOTIDE SEQUENCE [LARGE SCALE GENOMIC DNA]</scope>
    <source>
        <strain evidence="4">DSM 684</strain>
    </source>
</reference>
<dbReference type="InterPro" id="IPR016035">
    <property type="entry name" value="Acyl_Trfase/lysoPLipase"/>
</dbReference>
<dbReference type="CDD" id="cd07207">
    <property type="entry name" value="Pat_ExoU_VipD_like"/>
    <property type="match status" value="1"/>
</dbReference>
<evidence type="ECO:0000313" key="4">
    <source>
        <dbReference type="EMBL" id="EAT17324.1"/>
    </source>
</evidence>
<sequence length="291" mass="32889">MFTPDEIIPVFAGGGTRLPAYVGVLRALEQLPIRISRMVATSGGSVVAALYCAGLPVDRLQQLALEVDFAQFRGFSLPSLIRRGGLSSGERFEQWMDEQLQGATFRDLPIDLHVVATDVFSQQPVVFDRETTPDFKVAAAVRCSIGIPLFFTYKPFGEKLLVDGSILAEDALRQDWGGHGKPLVFFRLRSSRSHRETFRNRFFPLPEYILMLIRTFLTSLSREYVADLYWSKTLLIKTEEFSPLEFSLSRPAKDRLYQLGYQTTLDYLPLKLGRLKQQSQDSHASESTVLP</sequence>
<evidence type="ECO:0000259" key="3">
    <source>
        <dbReference type="PROSITE" id="PS51635"/>
    </source>
</evidence>
<protein>
    <submittedName>
        <fullName evidence="4">Patatin</fullName>
    </submittedName>
</protein>
<dbReference type="Gene3D" id="3.40.1090.10">
    <property type="entry name" value="Cytosolic phospholipase A2 catalytic domain"/>
    <property type="match status" value="2"/>
</dbReference>
<dbReference type="OrthoDB" id="9770965at2"/>
<reference evidence="4" key="1">
    <citation type="submission" date="2006-05" db="EMBL/GenBank/DDBJ databases">
        <title>Annotation of the draft genome assembly of Desulfuromonas acetoxidans DSM 684.</title>
        <authorList>
            <consortium name="US DOE Joint Genome Institute (JGI-ORNL)"/>
            <person name="Larimer F."/>
            <person name="Land M."/>
            <person name="Hauser L."/>
        </authorList>
    </citation>
    <scope>NUCLEOTIDE SEQUENCE [LARGE SCALE GENOMIC DNA]</scope>
    <source>
        <strain evidence="4">DSM 684</strain>
    </source>
</reference>
<comment type="caution">
    <text evidence="2">Lacks conserved residue(s) required for the propagation of feature annotation.</text>
</comment>
<dbReference type="Proteomes" id="UP000005695">
    <property type="component" value="Unassembled WGS sequence"/>
</dbReference>
<comment type="caution">
    <text evidence="4">The sequence shown here is derived from an EMBL/GenBank/DDBJ whole genome shotgun (WGS) entry which is preliminary data.</text>
</comment>
<dbReference type="Pfam" id="PF01734">
    <property type="entry name" value="Patatin"/>
    <property type="match status" value="1"/>
</dbReference>
<dbReference type="PANTHER" id="PTHR46394">
    <property type="entry name" value="ANNEXIN"/>
    <property type="match status" value="1"/>
</dbReference>
<accession>Q1K3X9</accession>
<name>Q1K3X9_DESA6</name>
<dbReference type="PANTHER" id="PTHR46394:SF1">
    <property type="entry name" value="PNPLA DOMAIN-CONTAINING PROTEIN"/>
    <property type="match status" value="1"/>
</dbReference>
<feature type="active site" description="Nucleophile" evidence="2">
    <location>
        <position position="42"/>
    </location>
</feature>
<dbReference type="InterPro" id="IPR052580">
    <property type="entry name" value="Lipid_Hydrolase"/>
</dbReference>
<dbReference type="GO" id="GO:0016042">
    <property type="term" value="P:lipid catabolic process"/>
    <property type="evidence" value="ECO:0007669"/>
    <property type="project" value="UniProtKB-UniRule"/>
</dbReference>
<dbReference type="InterPro" id="IPR002641">
    <property type="entry name" value="PNPLA_dom"/>
</dbReference>
<organism evidence="4 5">
    <name type="scientific">Desulfuromonas acetoxidans (strain DSM 684 / 11070)</name>
    <dbReference type="NCBI Taxonomy" id="281689"/>
    <lineage>
        <taxon>Bacteria</taxon>
        <taxon>Pseudomonadati</taxon>
        <taxon>Thermodesulfobacteriota</taxon>
        <taxon>Desulfuromonadia</taxon>
        <taxon>Desulfuromonadales</taxon>
        <taxon>Desulfuromonadaceae</taxon>
        <taxon>Desulfuromonas</taxon>
    </lineage>
</organism>
<dbReference type="EMBL" id="AAEW02000001">
    <property type="protein sequence ID" value="EAT17324.1"/>
    <property type="molecule type" value="Genomic_DNA"/>
</dbReference>
<evidence type="ECO:0000256" key="1">
    <source>
        <dbReference type="ARBA" id="ARBA00023098"/>
    </source>
</evidence>
<dbReference type="GO" id="GO:0016787">
    <property type="term" value="F:hydrolase activity"/>
    <property type="evidence" value="ECO:0007669"/>
    <property type="project" value="UniProtKB-UniRule"/>
</dbReference>
<dbReference type="RefSeq" id="WP_005997604.1">
    <property type="nucleotide sequence ID" value="NZ_AAEW02000001.1"/>
</dbReference>
<dbReference type="PROSITE" id="PS51635">
    <property type="entry name" value="PNPLA"/>
    <property type="match status" value="1"/>
</dbReference>
<dbReference type="SUPFAM" id="SSF52151">
    <property type="entry name" value="FabD/lysophospholipase-like"/>
    <property type="match status" value="1"/>
</dbReference>
<gene>
    <name evidence="4" type="ORF">Dace_3190</name>
</gene>
<keyword evidence="2" id="KW-0378">Hydrolase</keyword>
<feature type="domain" description="PNPLA" evidence="3">
    <location>
        <begin position="9"/>
        <end position="176"/>
    </location>
</feature>
<evidence type="ECO:0000313" key="5">
    <source>
        <dbReference type="Proteomes" id="UP000005695"/>
    </source>
</evidence>
<proteinExistence type="predicted"/>
<evidence type="ECO:0000256" key="2">
    <source>
        <dbReference type="PROSITE-ProRule" id="PRU01161"/>
    </source>
</evidence>
<keyword evidence="5" id="KW-1185">Reference proteome</keyword>
<keyword evidence="2" id="KW-0442">Lipid degradation</keyword>
<dbReference type="AlphaFoldDB" id="Q1K3X9"/>
<feature type="active site" description="Proton acceptor" evidence="2">
    <location>
        <position position="163"/>
    </location>
</feature>
<keyword evidence="1 2" id="KW-0443">Lipid metabolism</keyword>